<evidence type="ECO:0000259" key="2">
    <source>
        <dbReference type="Pfam" id="PF14529"/>
    </source>
</evidence>
<sequence length="539" mass="61353">MSDMLQSFDEEHLDIGQDHQDFLNDDEVEEYTIPSEQLLKSLTIWSVNLKRSPKRVNHLEYAIYNKGINRPHVIACQDPCTSQVYRGLPGYNLWCSTEGVFTEDHYRWWLNKMKKVGEVSDSGAAPTPISPASNTNAVDMTGIAATDASDDICSPAPINANESETPMTDTAKEPELHKVCFYVHKSIPTTSWNVLVDRNTNRGLVATLVLLTASRKLAIHNVYNHMQRLDIQGLFDYIPTFRRQHHDNMLLGDFNLHHHDWSPRQLWRCENPASREFLTSTKGCCLVLKTTPGDITYSNSSDKSSRSSTLDLTFVDKRVSSTVRSCVTQKPAGFESDHGIIETQLERTVTLEERSRLDWDNVDQRTFEDQLAKLLPSQDHPTSTCEELDEFGYKIIEALQKTIEICVRKIKVRNSVHKMSEAEQELQALSVDIAKLSILDLTPDEEMKLRELKRLRTRKKREMWQLFTGDASATPGKTFNLAALGEQICQPIRPCQVPTLEHGGVSATSDDEKIALFKKVIFRRNDDPKFQESTRPSQE</sequence>
<reference evidence="3 4" key="1">
    <citation type="submission" date="2016-06" db="EMBL/GenBank/DDBJ databases">
        <title>Living apart together: crosstalk between the core and supernumerary genomes in a fungal plant pathogen.</title>
        <authorList>
            <person name="Vanheule A."/>
            <person name="Audenaert K."/>
            <person name="Warris S."/>
            <person name="Van De Geest H."/>
            <person name="Schijlen E."/>
            <person name="Hofte M."/>
            <person name="De Saeger S."/>
            <person name="Haesaert G."/>
            <person name="Waalwijk C."/>
            <person name="Van Der Lee T."/>
        </authorList>
    </citation>
    <scope>NUCLEOTIDE SEQUENCE [LARGE SCALE GENOMIC DNA]</scope>
    <source>
        <strain evidence="3 4">2516</strain>
    </source>
</reference>
<gene>
    <name evidence="3" type="ORF">FPOA_06550</name>
</gene>
<dbReference type="STRING" id="36050.A0A1B8AZV1"/>
<evidence type="ECO:0000256" key="1">
    <source>
        <dbReference type="SAM" id="Coils"/>
    </source>
</evidence>
<dbReference type="EMBL" id="LYXU01000002">
    <property type="protein sequence ID" value="OBS26019.1"/>
    <property type="molecule type" value="Genomic_DNA"/>
</dbReference>
<dbReference type="GO" id="GO:0003824">
    <property type="term" value="F:catalytic activity"/>
    <property type="evidence" value="ECO:0007669"/>
    <property type="project" value="InterPro"/>
</dbReference>
<accession>A0A1B8AZV1</accession>
<evidence type="ECO:0000313" key="4">
    <source>
        <dbReference type="Proteomes" id="UP000091967"/>
    </source>
</evidence>
<feature type="coiled-coil region" evidence="1">
    <location>
        <begin position="412"/>
        <end position="439"/>
    </location>
</feature>
<keyword evidence="4" id="KW-1185">Reference proteome</keyword>
<feature type="domain" description="Endonuclease/exonuclease/phosphatase" evidence="2">
    <location>
        <begin position="218"/>
        <end position="341"/>
    </location>
</feature>
<name>A0A1B8AZV1_FUSPO</name>
<keyword evidence="1" id="KW-0175">Coiled coil</keyword>
<dbReference type="AlphaFoldDB" id="A0A1B8AZV1"/>
<dbReference type="Proteomes" id="UP000091967">
    <property type="component" value="Unassembled WGS sequence"/>
</dbReference>
<protein>
    <recommendedName>
        <fullName evidence="2">Endonuclease/exonuclease/phosphatase domain-containing protein</fullName>
    </recommendedName>
</protein>
<evidence type="ECO:0000313" key="3">
    <source>
        <dbReference type="EMBL" id="OBS26019.1"/>
    </source>
</evidence>
<dbReference type="SUPFAM" id="SSF56219">
    <property type="entry name" value="DNase I-like"/>
    <property type="match status" value="1"/>
</dbReference>
<dbReference type="Gene3D" id="3.60.10.10">
    <property type="entry name" value="Endonuclease/exonuclease/phosphatase"/>
    <property type="match status" value="1"/>
</dbReference>
<dbReference type="InterPro" id="IPR036691">
    <property type="entry name" value="Endo/exonu/phosph_ase_sf"/>
</dbReference>
<dbReference type="Pfam" id="PF14529">
    <property type="entry name" value="Exo_endo_phos_2"/>
    <property type="match status" value="1"/>
</dbReference>
<dbReference type="InterPro" id="IPR005135">
    <property type="entry name" value="Endo/exonuclease/phosphatase"/>
</dbReference>
<organism evidence="3 4">
    <name type="scientific">Fusarium poae</name>
    <dbReference type="NCBI Taxonomy" id="36050"/>
    <lineage>
        <taxon>Eukaryota</taxon>
        <taxon>Fungi</taxon>
        <taxon>Dikarya</taxon>
        <taxon>Ascomycota</taxon>
        <taxon>Pezizomycotina</taxon>
        <taxon>Sordariomycetes</taxon>
        <taxon>Hypocreomycetidae</taxon>
        <taxon>Hypocreales</taxon>
        <taxon>Nectriaceae</taxon>
        <taxon>Fusarium</taxon>
    </lineage>
</organism>
<comment type="caution">
    <text evidence="3">The sequence shown here is derived from an EMBL/GenBank/DDBJ whole genome shotgun (WGS) entry which is preliminary data.</text>
</comment>
<proteinExistence type="predicted"/>